<dbReference type="InterPro" id="IPR012337">
    <property type="entry name" value="RNaseH-like_sf"/>
</dbReference>
<evidence type="ECO:0000256" key="1">
    <source>
        <dbReference type="ARBA" id="ARBA00022670"/>
    </source>
</evidence>
<keyword evidence="10" id="KW-0229">DNA integration</keyword>
<dbReference type="SUPFAM" id="SSF54160">
    <property type="entry name" value="Chromo domain-like"/>
    <property type="match status" value="1"/>
</dbReference>
<feature type="compositionally biased region" description="Basic and acidic residues" evidence="16">
    <location>
        <begin position="94"/>
        <end position="119"/>
    </location>
</feature>
<reference evidence="19" key="1">
    <citation type="submission" date="2019-10" db="EMBL/GenBank/DDBJ databases">
        <authorList>
            <person name="Zhang R."/>
            <person name="Pan Y."/>
            <person name="Wang J."/>
            <person name="Ma R."/>
            <person name="Yu S."/>
        </authorList>
    </citation>
    <scope>NUCLEOTIDE SEQUENCE</scope>
    <source>
        <strain evidence="19">LA-IB0</strain>
        <tissue evidence="19">Leaf</tissue>
    </source>
</reference>
<evidence type="ECO:0000256" key="9">
    <source>
        <dbReference type="ARBA" id="ARBA00022842"/>
    </source>
</evidence>
<dbReference type="InterPro" id="IPR023780">
    <property type="entry name" value="Chromo_domain"/>
</dbReference>
<dbReference type="Pfam" id="PF00385">
    <property type="entry name" value="Chromo"/>
    <property type="match status" value="1"/>
</dbReference>
<name>A0AAV6WHP4_9LAMI</name>
<dbReference type="InterPro" id="IPR056924">
    <property type="entry name" value="SH3_Tf2-1"/>
</dbReference>
<evidence type="ECO:0008006" key="21">
    <source>
        <dbReference type="Google" id="ProtNLM"/>
    </source>
</evidence>
<dbReference type="CDD" id="cd00024">
    <property type="entry name" value="CD_CSD"/>
    <property type="match status" value="1"/>
</dbReference>
<dbReference type="SUPFAM" id="SSF53098">
    <property type="entry name" value="Ribonuclease H-like"/>
    <property type="match status" value="1"/>
</dbReference>
<keyword evidence="6" id="KW-0064">Aspartyl protease</keyword>
<evidence type="ECO:0000259" key="17">
    <source>
        <dbReference type="PROSITE" id="PS50013"/>
    </source>
</evidence>
<dbReference type="InterPro" id="IPR016197">
    <property type="entry name" value="Chromo-like_dom_sf"/>
</dbReference>
<keyword evidence="9" id="KW-0460">Magnesium</keyword>
<dbReference type="InterPro" id="IPR041373">
    <property type="entry name" value="RT_RNaseH"/>
</dbReference>
<keyword evidence="5" id="KW-0479">Metal-binding</keyword>
<evidence type="ECO:0000256" key="10">
    <source>
        <dbReference type="ARBA" id="ARBA00022908"/>
    </source>
</evidence>
<dbReference type="Gene3D" id="1.10.340.70">
    <property type="match status" value="1"/>
</dbReference>
<evidence type="ECO:0000256" key="4">
    <source>
        <dbReference type="ARBA" id="ARBA00022722"/>
    </source>
</evidence>
<dbReference type="InterPro" id="IPR043502">
    <property type="entry name" value="DNA/RNA_pol_sf"/>
</dbReference>
<dbReference type="GO" id="GO:0006508">
    <property type="term" value="P:proteolysis"/>
    <property type="evidence" value="ECO:0007669"/>
    <property type="project" value="UniProtKB-KW"/>
</dbReference>
<feature type="region of interest" description="Disordered" evidence="16">
    <location>
        <begin position="91"/>
        <end position="146"/>
    </location>
</feature>
<keyword evidence="13" id="KW-0238">DNA-binding</keyword>
<keyword evidence="20" id="KW-1185">Reference proteome</keyword>
<feature type="domain" description="Integrase catalytic" evidence="18">
    <location>
        <begin position="623"/>
        <end position="782"/>
    </location>
</feature>
<keyword evidence="7" id="KW-0255">Endonuclease</keyword>
<evidence type="ECO:0000256" key="12">
    <source>
        <dbReference type="ARBA" id="ARBA00022932"/>
    </source>
</evidence>
<keyword evidence="3" id="KW-0548">Nucleotidyltransferase</keyword>
<dbReference type="InterPro" id="IPR000953">
    <property type="entry name" value="Chromo/chromo_shadow_dom"/>
</dbReference>
<evidence type="ECO:0000256" key="3">
    <source>
        <dbReference type="ARBA" id="ARBA00022695"/>
    </source>
</evidence>
<gene>
    <name evidence="19" type="ORF">BUALT_Bualt17G0085400</name>
</gene>
<dbReference type="GO" id="GO:0046872">
    <property type="term" value="F:metal ion binding"/>
    <property type="evidence" value="ECO:0007669"/>
    <property type="project" value="UniProtKB-KW"/>
</dbReference>
<dbReference type="PANTHER" id="PTHR37984:SF5">
    <property type="entry name" value="PROTEIN NYNRIN-LIKE"/>
    <property type="match status" value="1"/>
</dbReference>
<dbReference type="PANTHER" id="PTHR37984">
    <property type="entry name" value="PROTEIN CBG26694"/>
    <property type="match status" value="1"/>
</dbReference>
<dbReference type="SUPFAM" id="SSF50630">
    <property type="entry name" value="Acid proteases"/>
    <property type="match status" value="1"/>
</dbReference>
<organism evidence="19 20">
    <name type="scientific">Buddleja alternifolia</name>
    <dbReference type="NCBI Taxonomy" id="168488"/>
    <lineage>
        <taxon>Eukaryota</taxon>
        <taxon>Viridiplantae</taxon>
        <taxon>Streptophyta</taxon>
        <taxon>Embryophyta</taxon>
        <taxon>Tracheophyta</taxon>
        <taxon>Spermatophyta</taxon>
        <taxon>Magnoliopsida</taxon>
        <taxon>eudicotyledons</taxon>
        <taxon>Gunneridae</taxon>
        <taxon>Pentapetalae</taxon>
        <taxon>asterids</taxon>
        <taxon>lamiids</taxon>
        <taxon>Lamiales</taxon>
        <taxon>Scrophulariaceae</taxon>
        <taxon>Buddlejeae</taxon>
        <taxon>Buddleja</taxon>
    </lineage>
</organism>
<keyword evidence="14" id="KW-0233">DNA recombination</keyword>
<feature type="coiled-coil region" evidence="15">
    <location>
        <begin position="805"/>
        <end position="832"/>
    </location>
</feature>
<evidence type="ECO:0000313" key="19">
    <source>
        <dbReference type="EMBL" id="KAG8366490.1"/>
    </source>
</evidence>
<dbReference type="Pfam" id="PF17917">
    <property type="entry name" value="RT_RNaseH"/>
    <property type="match status" value="1"/>
</dbReference>
<evidence type="ECO:0000256" key="5">
    <source>
        <dbReference type="ARBA" id="ARBA00022723"/>
    </source>
</evidence>
<dbReference type="Gene3D" id="3.30.420.10">
    <property type="entry name" value="Ribonuclease H-like superfamily/Ribonuclease H"/>
    <property type="match status" value="1"/>
</dbReference>
<keyword evidence="4" id="KW-0540">Nuclease</keyword>
<dbReference type="Pfam" id="PF24626">
    <property type="entry name" value="SH3_Tf2-1"/>
    <property type="match status" value="1"/>
</dbReference>
<dbReference type="InterPro" id="IPR036397">
    <property type="entry name" value="RNaseH_sf"/>
</dbReference>
<dbReference type="EMBL" id="WHWC01000017">
    <property type="protein sequence ID" value="KAG8366490.1"/>
    <property type="molecule type" value="Genomic_DNA"/>
</dbReference>
<dbReference type="GO" id="GO:0003887">
    <property type="term" value="F:DNA-directed DNA polymerase activity"/>
    <property type="evidence" value="ECO:0007669"/>
    <property type="project" value="UniProtKB-KW"/>
</dbReference>
<keyword evidence="12" id="KW-0239">DNA-directed DNA polymerase</keyword>
<proteinExistence type="predicted"/>
<feature type="domain" description="Chromo" evidence="17">
    <location>
        <begin position="932"/>
        <end position="986"/>
    </location>
</feature>
<sequence>METRIRRVEGFMGTPPEPLKTTIFQALEKIDTLQKLVNKIPSFIEGRIVSMGEDLGILTDVVDLKIDVINTELSVLKRAIGDRLVDFRVVGGPDSEKKKSKDGGKDKGKTGKYGKDGKSKFKKAKDVASGSKPKESQPEIDRSRKGCFICGGDHRKRDFPKRSKLNALMAEDDDSGKDVGRSQVNPLQLLSTIQEKSTNHKGLMYVKIIVNGKVVMTMIDTGATHNFVAEQEIQKLSLNVLEHSSRIKAVNLEAKQIKGMATVDLVIGSWHGQCKLIAIPLDDFDIILGMQFLISANGVFPSDDPGPSNNKNGCLSAMQVKKGLKYGEMTYLATMVEIKKDVFQEEVPDAIAALLVEFEDIFPSKIPKKFPLRRAIDHKIELEPRARPLAMAPYRMNPTELVELRRQLDEFWMLTDASDRAIGGVLVHDKHPIALEIRKLKDAEMRYSTNEKEMTGVIHCLDAWKHYLLGTKFTVADKHNDVADALSRKAVEEYVAALTLIESDFLERIRESSQNDAGYLKLVEQVGVGHIRKYWLNDGLSYAKDGRAYMPSGPLRRQLLRETHDPQWVGHPGIDRMLALLSHRYYWPKMEYDVEAYVRTCLMCQLDKSEHKKETGLLQPLPIPERPWQSVSMDFILGFPKVNRMASIFVVVDRFSKYGVFIPAPNACLAETAADLSFKHVAKYFELPEDIISDRDTRFTGRFWTALFNMMGTELKFSTAYHPQTDGQMEQINQLLEEYLRHYVSASQKNWVELLDMAQFCYNLLKSSATGISPFELVYGLQPMTHHEIVAKRTGGKSPAAYRFARAKQELLDEAKDSLSKAQRRMTKYANLGRRDVEFSVGENVLLKLTPQIWKKISSKTVHRGLIPKYDGPFEILKKVGNVAYRLRLPDKLRIHPTIHVSFLKKYHKDALKETRKQAARALPLIRQEFDKDVQRILSHCTKGQSKKNRKTYYLVHWKGESEEDATWERDVTLWQFEKKIDELAKFLGRMLDSGLSYSAIGKKDSTVCGQDREMARRVSEESVRGRKAITKQLSNVCETCAAVMS</sequence>
<dbReference type="InterPro" id="IPR041588">
    <property type="entry name" value="Integrase_H2C2"/>
</dbReference>
<keyword evidence="1" id="KW-0645">Protease</keyword>
<evidence type="ECO:0000313" key="20">
    <source>
        <dbReference type="Proteomes" id="UP000826271"/>
    </source>
</evidence>
<dbReference type="GO" id="GO:0003677">
    <property type="term" value="F:DNA binding"/>
    <property type="evidence" value="ECO:0007669"/>
    <property type="project" value="UniProtKB-KW"/>
</dbReference>
<dbReference type="Pfam" id="PF13975">
    <property type="entry name" value="gag-asp_proteas"/>
    <property type="match status" value="1"/>
</dbReference>
<dbReference type="SUPFAM" id="SSF56672">
    <property type="entry name" value="DNA/RNA polymerases"/>
    <property type="match status" value="1"/>
</dbReference>
<dbReference type="AlphaFoldDB" id="A0AAV6WHP4"/>
<evidence type="ECO:0000256" key="7">
    <source>
        <dbReference type="ARBA" id="ARBA00022759"/>
    </source>
</evidence>
<dbReference type="GO" id="GO:0004190">
    <property type="term" value="F:aspartic-type endopeptidase activity"/>
    <property type="evidence" value="ECO:0007669"/>
    <property type="project" value="UniProtKB-KW"/>
</dbReference>
<evidence type="ECO:0000256" key="8">
    <source>
        <dbReference type="ARBA" id="ARBA00022801"/>
    </source>
</evidence>
<dbReference type="FunFam" id="1.10.340.70:FF:000001">
    <property type="entry name" value="Retrovirus-related Pol polyprotein from transposon gypsy-like Protein"/>
    <property type="match status" value="1"/>
</dbReference>
<dbReference type="Gene3D" id="2.40.50.40">
    <property type="match status" value="1"/>
</dbReference>
<dbReference type="SMART" id="SM00298">
    <property type="entry name" value="CHROMO"/>
    <property type="match status" value="1"/>
</dbReference>
<evidence type="ECO:0000256" key="11">
    <source>
        <dbReference type="ARBA" id="ARBA00022918"/>
    </source>
</evidence>
<dbReference type="Pfam" id="PF17921">
    <property type="entry name" value="Integrase_H2C2"/>
    <property type="match status" value="1"/>
</dbReference>
<dbReference type="GO" id="GO:0004519">
    <property type="term" value="F:endonuclease activity"/>
    <property type="evidence" value="ECO:0007669"/>
    <property type="project" value="UniProtKB-KW"/>
</dbReference>
<dbReference type="GO" id="GO:0006310">
    <property type="term" value="P:DNA recombination"/>
    <property type="evidence" value="ECO:0007669"/>
    <property type="project" value="UniProtKB-KW"/>
</dbReference>
<protein>
    <recommendedName>
        <fullName evidence="21">Reverse transcriptase</fullName>
    </recommendedName>
</protein>
<evidence type="ECO:0000256" key="13">
    <source>
        <dbReference type="ARBA" id="ARBA00023125"/>
    </source>
</evidence>
<keyword evidence="15" id="KW-0175">Coiled coil</keyword>
<dbReference type="GO" id="GO:0003964">
    <property type="term" value="F:RNA-directed DNA polymerase activity"/>
    <property type="evidence" value="ECO:0007669"/>
    <property type="project" value="UniProtKB-KW"/>
</dbReference>
<comment type="caution">
    <text evidence="19">The sequence shown here is derived from an EMBL/GenBank/DDBJ whole genome shotgun (WGS) entry which is preliminary data.</text>
</comment>
<dbReference type="CDD" id="cd00303">
    <property type="entry name" value="retropepsin_like"/>
    <property type="match status" value="1"/>
</dbReference>
<keyword evidence="11" id="KW-0695">RNA-directed DNA polymerase</keyword>
<dbReference type="InterPro" id="IPR001584">
    <property type="entry name" value="Integrase_cat-core"/>
</dbReference>
<evidence type="ECO:0000259" key="18">
    <source>
        <dbReference type="PROSITE" id="PS50994"/>
    </source>
</evidence>
<evidence type="ECO:0000256" key="6">
    <source>
        <dbReference type="ARBA" id="ARBA00022750"/>
    </source>
</evidence>
<feature type="compositionally biased region" description="Basic and acidic residues" evidence="16">
    <location>
        <begin position="132"/>
        <end position="144"/>
    </location>
</feature>
<keyword evidence="2" id="KW-0808">Transferase</keyword>
<evidence type="ECO:0000256" key="15">
    <source>
        <dbReference type="SAM" id="Coils"/>
    </source>
</evidence>
<dbReference type="Gene3D" id="2.40.70.10">
    <property type="entry name" value="Acid Proteases"/>
    <property type="match status" value="1"/>
</dbReference>
<evidence type="ECO:0000256" key="16">
    <source>
        <dbReference type="SAM" id="MobiDB-lite"/>
    </source>
</evidence>
<dbReference type="InterPro" id="IPR021109">
    <property type="entry name" value="Peptidase_aspartic_dom_sf"/>
</dbReference>
<dbReference type="GO" id="GO:0015074">
    <property type="term" value="P:DNA integration"/>
    <property type="evidence" value="ECO:0007669"/>
    <property type="project" value="UniProtKB-KW"/>
</dbReference>
<evidence type="ECO:0000256" key="2">
    <source>
        <dbReference type="ARBA" id="ARBA00022679"/>
    </source>
</evidence>
<evidence type="ECO:0000256" key="14">
    <source>
        <dbReference type="ARBA" id="ARBA00023172"/>
    </source>
</evidence>
<dbReference type="InterPro" id="IPR050951">
    <property type="entry name" value="Retrovirus_Pol_polyprotein"/>
</dbReference>
<dbReference type="Proteomes" id="UP000826271">
    <property type="component" value="Unassembled WGS sequence"/>
</dbReference>
<dbReference type="PROSITE" id="PS50994">
    <property type="entry name" value="INTEGRASE"/>
    <property type="match status" value="1"/>
</dbReference>
<accession>A0AAV6WHP4</accession>
<keyword evidence="8" id="KW-0378">Hydrolase</keyword>
<dbReference type="PROSITE" id="PS50013">
    <property type="entry name" value="CHROMO_2"/>
    <property type="match status" value="1"/>
</dbReference>